<reference evidence="6" key="1">
    <citation type="submission" date="2022-07" db="EMBL/GenBank/DDBJ databases">
        <title>Genome sequencing of Photobacterium atrarenae GJH2-4.</title>
        <authorList>
            <person name="Park S.-J."/>
        </authorList>
    </citation>
    <scope>NUCLEOTIDE SEQUENCE</scope>
    <source>
        <strain evidence="6">GJH2-4</strain>
    </source>
</reference>
<accession>A0ABY5GIY9</accession>
<gene>
    <name evidence="6" type="ORF">NNL38_07910</name>
</gene>
<keyword evidence="6" id="KW-0966">Cell projection</keyword>
<dbReference type="Pfam" id="PF07238">
    <property type="entry name" value="PilZ"/>
    <property type="match status" value="1"/>
</dbReference>
<dbReference type="EMBL" id="CP101508">
    <property type="protein sequence ID" value="UTV29136.1"/>
    <property type="molecule type" value="Genomic_DNA"/>
</dbReference>
<evidence type="ECO:0000256" key="3">
    <source>
        <dbReference type="ARBA" id="ARBA00023143"/>
    </source>
</evidence>
<dbReference type="Proteomes" id="UP001057998">
    <property type="component" value="Chromosome 1"/>
</dbReference>
<evidence type="ECO:0000256" key="1">
    <source>
        <dbReference type="ARBA" id="ARBA00022636"/>
    </source>
</evidence>
<sequence length="212" mass="23828">MIQHGSEVTFSIKTPLGRLLRAETIFVGSNGTDSIVLEYPVVSQQAALDYFHEGFWITVKAISEKGEGAQISFKTQIAHLVKKPIRLLILDMPRSVDLLQLRSEARYDVQLQGRISLGQRVLLVDFKDLSKNGCCFRYDLNGPQFEEGRKLTVSIKNPQTNKNYHLSGYIKSIHRSAGANNCGMLFDEFGLEQVKMLLAQLIFDGSKLSFKS</sequence>
<dbReference type="Gene3D" id="2.40.10.220">
    <property type="entry name" value="predicted glycosyltransferase like domains"/>
    <property type="match status" value="1"/>
</dbReference>
<dbReference type="InterPro" id="IPR012349">
    <property type="entry name" value="Split_barrel_FMN-bd"/>
</dbReference>
<name>A0ABY5GIY9_9GAMM</name>
<keyword evidence="3" id="KW-0975">Bacterial flagellum</keyword>
<organism evidence="6 7">
    <name type="scientific">Photobacterium atrarenae</name>
    <dbReference type="NCBI Taxonomy" id="865757"/>
    <lineage>
        <taxon>Bacteria</taxon>
        <taxon>Pseudomonadati</taxon>
        <taxon>Pseudomonadota</taxon>
        <taxon>Gammaproteobacteria</taxon>
        <taxon>Vibrionales</taxon>
        <taxon>Vibrionaceae</taxon>
        <taxon>Photobacterium</taxon>
    </lineage>
</organism>
<evidence type="ECO:0000259" key="5">
    <source>
        <dbReference type="Pfam" id="PF12945"/>
    </source>
</evidence>
<evidence type="ECO:0000256" key="2">
    <source>
        <dbReference type="ARBA" id="ARBA00022741"/>
    </source>
</evidence>
<proteinExistence type="predicted"/>
<dbReference type="Gene3D" id="2.30.110.10">
    <property type="entry name" value="Electron Transport, Fmn-binding Protein, Chain A"/>
    <property type="match status" value="1"/>
</dbReference>
<evidence type="ECO:0000259" key="4">
    <source>
        <dbReference type="Pfam" id="PF07238"/>
    </source>
</evidence>
<evidence type="ECO:0000313" key="7">
    <source>
        <dbReference type="Proteomes" id="UP001057998"/>
    </source>
</evidence>
<feature type="domain" description="PilZ" evidence="4">
    <location>
        <begin position="100"/>
        <end position="203"/>
    </location>
</feature>
<dbReference type="InterPro" id="IPR009926">
    <property type="entry name" value="T3SS_YcgR_PilZN"/>
</dbReference>
<dbReference type="InterPro" id="IPR009875">
    <property type="entry name" value="PilZ_domain"/>
</dbReference>
<keyword evidence="6" id="KW-0282">Flagellum</keyword>
<keyword evidence="6" id="KW-0969">Cilium</keyword>
<dbReference type="Pfam" id="PF12945">
    <property type="entry name" value="PilZNR"/>
    <property type="match status" value="1"/>
</dbReference>
<dbReference type="SUPFAM" id="SSF141371">
    <property type="entry name" value="PilZ domain-like"/>
    <property type="match status" value="2"/>
</dbReference>
<evidence type="ECO:0000313" key="6">
    <source>
        <dbReference type="EMBL" id="UTV29136.1"/>
    </source>
</evidence>
<feature type="domain" description="Type III secretion system flagellar brake protein YcgR PilZN" evidence="5">
    <location>
        <begin position="5"/>
        <end position="93"/>
    </location>
</feature>
<dbReference type="RefSeq" id="WP_255390469.1">
    <property type="nucleotide sequence ID" value="NZ_CP101508.1"/>
</dbReference>
<protein>
    <submittedName>
        <fullName evidence="6">Flagellar brake protein</fullName>
    </submittedName>
</protein>
<keyword evidence="7" id="KW-1185">Reference proteome</keyword>
<keyword evidence="2" id="KW-0547">Nucleotide-binding</keyword>
<keyword evidence="1" id="KW-0973">c-di-GMP</keyword>